<dbReference type="SMART" id="SM01117">
    <property type="entry name" value="Cyt-b5"/>
    <property type="match status" value="3"/>
</dbReference>
<keyword evidence="1" id="KW-0349">Heme</keyword>
<accession>A0A0G0LGU4</accession>
<feature type="domain" description="Cytochrome b5 heme-binding" evidence="7">
    <location>
        <begin position="64"/>
        <end position="143"/>
    </location>
</feature>
<dbReference type="EMBL" id="LBVN01000010">
    <property type="protein sequence ID" value="KKQ87135.1"/>
    <property type="molecule type" value="Genomic_DNA"/>
</dbReference>
<dbReference type="GO" id="GO:0016020">
    <property type="term" value="C:membrane"/>
    <property type="evidence" value="ECO:0007669"/>
    <property type="project" value="TreeGrafter"/>
</dbReference>
<evidence type="ECO:0000256" key="4">
    <source>
        <dbReference type="ARBA" id="ARBA00038168"/>
    </source>
</evidence>
<dbReference type="InterPro" id="IPR018506">
    <property type="entry name" value="Cyt_B5_heme-BS"/>
</dbReference>
<evidence type="ECO:0000313" key="8">
    <source>
        <dbReference type="EMBL" id="KKQ87135.1"/>
    </source>
</evidence>
<sequence>MKIKVVVGIALVLFTIIIGSIGVAGLVLYDQKKNVGPAQKLASTDLSISDQNPSVQSNSELGGISAEVVSSHSSSSDCWMIIDGNVYDFTKFLNIHPGTSATMLPYCGRDGSNAFATKDKNPGTAHTSIARDLLGQYYLGTLGNGSGSNLAQNPTIPGTNSKLTPTTRPGTTIPTGSTTNVPASSSSNILTTATVSAHSSSSDCWIIISGNVYAVSGYLNSHPGGAGVIANYCGRDASNAFATKDRNPGSSHSSFAVSQLSGLLVGRIGTPVTGSGNTGTNTAATPTPTQRINTPTPTTIPGGGGGGGGGSVTLTTTQVSAHNTLQDCWMIISNRVYNLTGYIAQHPGGQNAILNYCGRDGTNAFDTRGGSGTHSNNARNLLNGFYIGDLGTSVPVGSTPTSTPLPGSATSTPIQNTSQVPSVVLQKYPDATLRGEIEYEDDGRMELKITTSGQCRDIKINSSGVISEDKSC</sequence>
<dbReference type="GO" id="GO:0020037">
    <property type="term" value="F:heme binding"/>
    <property type="evidence" value="ECO:0007669"/>
    <property type="project" value="InterPro"/>
</dbReference>
<dbReference type="Pfam" id="PF00173">
    <property type="entry name" value="Cyt-b5"/>
    <property type="match status" value="3"/>
</dbReference>
<comment type="similarity">
    <text evidence="4">Belongs to the cytochrome b5 family.</text>
</comment>
<dbReference type="InterPro" id="IPR050668">
    <property type="entry name" value="Cytochrome_b5"/>
</dbReference>
<dbReference type="SUPFAM" id="SSF55856">
    <property type="entry name" value="Cytochrome b5-like heme/steroid binding domain"/>
    <property type="match status" value="3"/>
</dbReference>
<evidence type="ECO:0000256" key="3">
    <source>
        <dbReference type="ARBA" id="ARBA00023004"/>
    </source>
</evidence>
<keyword evidence="3" id="KW-0408">Iron</keyword>
<feature type="compositionally biased region" description="Polar residues" evidence="5">
    <location>
        <begin position="151"/>
        <end position="163"/>
    </location>
</feature>
<keyword evidence="6" id="KW-1133">Transmembrane helix</keyword>
<dbReference type="GO" id="GO:0046872">
    <property type="term" value="F:metal ion binding"/>
    <property type="evidence" value="ECO:0007669"/>
    <property type="project" value="UniProtKB-KW"/>
</dbReference>
<dbReference type="InterPro" id="IPR036400">
    <property type="entry name" value="Cyt_B5-like_heme/steroid_sf"/>
</dbReference>
<keyword evidence="2" id="KW-0479">Metal-binding</keyword>
<dbReference type="PANTHER" id="PTHR19359">
    <property type="entry name" value="CYTOCHROME B5"/>
    <property type="match status" value="1"/>
</dbReference>
<dbReference type="Gene3D" id="3.10.120.10">
    <property type="entry name" value="Cytochrome b5-like heme/steroid binding domain"/>
    <property type="match status" value="3"/>
</dbReference>
<dbReference type="Proteomes" id="UP000033944">
    <property type="component" value="Unassembled WGS sequence"/>
</dbReference>
<keyword evidence="6" id="KW-0812">Transmembrane</keyword>
<organism evidence="8 9">
    <name type="scientific">Candidatus Woesebacteria bacterium GW2011_GWB1_38_8b</name>
    <dbReference type="NCBI Taxonomy" id="1618571"/>
    <lineage>
        <taxon>Bacteria</taxon>
        <taxon>Candidatus Woeseibacteriota</taxon>
    </lineage>
</organism>
<reference evidence="8 9" key="1">
    <citation type="journal article" date="2015" name="Nature">
        <title>rRNA introns, odd ribosomes, and small enigmatic genomes across a large radiation of phyla.</title>
        <authorList>
            <person name="Brown C.T."/>
            <person name="Hug L.A."/>
            <person name="Thomas B.C."/>
            <person name="Sharon I."/>
            <person name="Castelle C.J."/>
            <person name="Singh A."/>
            <person name="Wilkins M.J."/>
            <person name="Williams K.H."/>
            <person name="Banfield J.F."/>
        </authorList>
    </citation>
    <scope>NUCLEOTIDE SEQUENCE [LARGE SCALE GENOMIC DNA]</scope>
</reference>
<proteinExistence type="inferred from homology"/>
<name>A0A0G0LGU4_9BACT</name>
<dbReference type="PANTHER" id="PTHR19359:SF95">
    <property type="entry name" value="CYTOCHROME B5 TYPE B"/>
    <property type="match status" value="1"/>
</dbReference>
<evidence type="ECO:0000256" key="5">
    <source>
        <dbReference type="SAM" id="MobiDB-lite"/>
    </source>
</evidence>
<feature type="domain" description="Cytochrome b5 heme-binding" evidence="7">
    <location>
        <begin position="311"/>
        <end position="391"/>
    </location>
</feature>
<dbReference type="PROSITE" id="PS50255">
    <property type="entry name" value="CYTOCHROME_B5_2"/>
    <property type="match status" value="3"/>
</dbReference>
<evidence type="ECO:0000256" key="6">
    <source>
        <dbReference type="SAM" id="Phobius"/>
    </source>
</evidence>
<evidence type="ECO:0000313" key="9">
    <source>
        <dbReference type="Proteomes" id="UP000033944"/>
    </source>
</evidence>
<evidence type="ECO:0000259" key="7">
    <source>
        <dbReference type="PROSITE" id="PS50255"/>
    </source>
</evidence>
<feature type="region of interest" description="Disordered" evidence="5">
    <location>
        <begin position="271"/>
        <end position="310"/>
    </location>
</feature>
<keyword evidence="6" id="KW-0472">Membrane</keyword>
<dbReference type="AlphaFoldDB" id="A0A0G0LGU4"/>
<feature type="compositionally biased region" description="Low complexity" evidence="5">
    <location>
        <begin position="271"/>
        <end position="300"/>
    </location>
</feature>
<feature type="domain" description="Cytochrome b5 heme-binding" evidence="7">
    <location>
        <begin position="187"/>
        <end position="269"/>
    </location>
</feature>
<gene>
    <name evidence="8" type="ORF">UT10_C0010G0010</name>
</gene>
<protein>
    <recommendedName>
        <fullName evidence="7">Cytochrome b5 heme-binding domain-containing protein</fullName>
    </recommendedName>
</protein>
<evidence type="ECO:0000256" key="2">
    <source>
        <dbReference type="ARBA" id="ARBA00022723"/>
    </source>
</evidence>
<dbReference type="PROSITE" id="PS00191">
    <property type="entry name" value="CYTOCHROME_B5_1"/>
    <property type="match status" value="1"/>
</dbReference>
<comment type="caution">
    <text evidence="8">The sequence shown here is derived from an EMBL/GenBank/DDBJ whole genome shotgun (WGS) entry which is preliminary data.</text>
</comment>
<dbReference type="InterPro" id="IPR001199">
    <property type="entry name" value="Cyt_B5-like_heme/steroid-bd"/>
</dbReference>
<evidence type="ECO:0000256" key="1">
    <source>
        <dbReference type="ARBA" id="ARBA00022617"/>
    </source>
</evidence>
<feature type="compositionally biased region" description="Low complexity" evidence="5">
    <location>
        <begin position="164"/>
        <end position="179"/>
    </location>
</feature>
<feature type="compositionally biased region" description="Gly residues" evidence="5">
    <location>
        <begin position="301"/>
        <end position="310"/>
    </location>
</feature>
<feature type="region of interest" description="Disordered" evidence="5">
    <location>
        <begin position="149"/>
        <end position="186"/>
    </location>
</feature>
<feature type="transmembrane region" description="Helical" evidence="6">
    <location>
        <begin position="6"/>
        <end position="29"/>
    </location>
</feature>